<dbReference type="Pfam" id="PF09697">
    <property type="entry name" value="Porph_ging"/>
    <property type="match status" value="1"/>
</dbReference>
<evidence type="ECO:0000313" key="2">
    <source>
        <dbReference type="EMBL" id="PWJ56561.1"/>
    </source>
</evidence>
<sequence>MNLLLAVILCFLIPETPNFRVQYHLVFSPDSTNINRKMEENFYLDIKEMKESYFYSENFGKSDSIKALINSALLSPQEYMADPKYRYKTMFDQFTTKKYDDRSIQVYEKLVLHQYVYPLENTLKWTIGGEQVTLAGFNCTKATTHYAGRDYIAWFTEEIPIPDGPYVFWGLPGLVVKVSDTKENYVFTLTGFSKNVSKIKEAWVPSRKGAVISTHRDKVFSIREANRRDPLEALTRATGRSMEHMTFNGEKTDKEAMRRKRAWDNNPLELE</sequence>
<gene>
    <name evidence="2" type="ORF">CLV98_11155</name>
</gene>
<dbReference type="AlphaFoldDB" id="A0A316AG20"/>
<evidence type="ECO:0000256" key="1">
    <source>
        <dbReference type="SAM" id="MobiDB-lite"/>
    </source>
</evidence>
<accession>A0A316AG20</accession>
<protein>
    <submittedName>
        <fullName evidence="2">GLPGLI family protein</fullName>
    </submittedName>
</protein>
<evidence type="ECO:0000313" key="3">
    <source>
        <dbReference type="Proteomes" id="UP000245880"/>
    </source>
</evidence>
<comment type="caution">
    <text evidence="2">The sequence shown here is derived from an EMBL/GenBank/DDBJ whole genome shotgun (WGS) entry which is preliminary data.</text>
</comment>
<dbReference type="NCBIfam" id="TIGR01200">
    <property type="entry name" value="GLPGLI"/>
    <property type="match status" value="1"/>
</dbReference>
<reference evidence="2 3" key="1">
    <citation type="submission" date="2018-03" db="EMBL/GenBank/DDBJ databases">
        <title>Genomic Encyclopedia of Archaeal and Bacterial Type Strains, Phase II (KMG-II): from individual species to whole genera.</title>
        <authorList>
            <person name="Goeker M."/>
        </authorList>
    </citation>
    <scope>NUCLEOTIDE SEQUENCE [LARGE SCALE GENOMIC DNA]</scope>
    <source>
        <strain evidence="2 3">DSM 100346</strain>
    </source>
</reference>
<dbReference type="EMBL" id="QGDT01000011">
    <property type="protein sequence ID" value="PWJ56561.1"/>
    <property type="molecule type" value="Genomic_DNA"/>
</dbReference>
<proteinExistence type="predicted"/>
<dbReference type="RefSeq" id="WP_109676462.1">
    <property type="nucleotide sequence ID" value="NZ_QGDT01000011.1"/>
</dbReference>
<dbReference type="InterPro" id="IPR005901">
    <property type="entry name" value="GLPGLI"/>
</dbReference>
<keyword evidence="3" id="KW-1185">Reference proteome</keyword>
<feature type="region of interest" description="Disordered" evidence="1">
    <location>
        <begin position="246"/>
        <end position="271"/>
    </location>
</feature>
<dbReference type="Proteomes" id="UP000245880">
    <property type="component" value="Unassembled WGS sequence"/>
</dbReference>
<dbReference type="OrthoDB" id="1440774at2"/>
<organism evidence="2 3">
    <name type="scientific">Dyadobacter jejuensis</name>
    <dbReference type="NCBI Taxonomy" id="1082580"/>
    <lineage>
        <taxon>Bacteria</taxon>
        <taxon>Pseudomonadati</taxon>
        <taxon>Bacteroidota</taxon>
        <taxon>Cytophagia</taxon>
        <taxon>Cytophagales</taxon>
        <taxon>Spirosomataceae</taxon>
        <taxon>Dyadobacter</taxon>
    </lineage>
</organism>
<name>A0A316AG20_9BACT</name>